<dbReference type="CDD" id="cd07034">
    <property type="entry name" value="TPP_PYR_PFOR_IOR-alpha_like"/>
    <property type="match status" value="1"/>
</dbReference>
<accession>A0A7R6PGF8</accession>
<name>A0A7R6PGF8_9BACT</name>
<evidence type="ECO:0000256" key="1">
    <source>
        <dbReference type="ARBA" id="ARBA00023002"/>
    </source>
</evidence>
<dbReference type="Gene3D" id="3.40.50.970">
    <property type="match status" value="1"/>
</dbReference>
<dbReference type="PANTHER" id="PTHR43088:SF1">
    <property type="entry name" value="SUBUNIT OF PYRUVATE:FLAVODOXIN OXIDOREDUCTASE"/>
    <property type="match status" value="1"/>
</dbReference>
<feature type="domain" description="Pyruvate flavodoxin/ferredoxin oxidoreductase pyrimidine binding" evidence="2">
    <location>
        <begin position="15"/>
        <end position="226"/>
    </location>
</feature>
<dbReference type="EMBL" id="AP017470">
    <property type="protein sequence ID" value="BBB32139.1"/>
    <property type="molecule type" value="Genomic_DNA"/>
</dbReference>
<proteinExistence type="predicted"/>
<feature type="domain" description="Pyruvate:ferredoxin oxidoreductase core" evidence="3">
    <location>
        <begin position="247"/>
        <end position="343"/>
    </location>
</feature>
<dbReference type="Pfam" id="PF17147">
    <property type="entry name" value="PFOR_II"/>
    <property type="match status" value="1"/>
</dbReference>
<dbReference type="SUPFAM" id="SSF52518">
    <property type="entry name" value="Thiamin diphosphate-binding fold (THDP-binding)"/>
    <property type="match status" value="1"/>
</dbReference>
<reference evidence="4 5" key="1">
    <citation type="journal article" date="2012" name="Extremophiles">
        <title>Thermotomaculum hydrothermale gen. nov., sp. nov., a novel heterotrophic thermophile within the phylum Acidobacteria from a deep-sea hydrothermal vent chimney in the Southern Okinawa Trough.</title>
        <authorList>
            <person name="Izumi H."/>
            <person name="Nunoura T."/>
            <person name="Miyazaki M."/>
            <person name="Mino S."/>
            <person name="Toki T."/>
            <person name="Takai K."/>
            <person name="Sako Y."/>
            <person name="Sawabe T."/>
            <person name="Nakagawa S."/>
        </authorList>
    </citation>
    <scope>NUCLEOTIDE SEQUENCE [LARGE SCALE GENOMIC DNA]</scope>
    <source>
        <strain evidence="4 5">AC55</strain>
    </source>
</reference>
<organism evidence="4 5">
    <name type="scientific">Thermotomaculum hydrothermale</name>
    <dbReference type="NCBI Taxonomy" id="981385"/>
    <lineage>
        <taxon>Bacteria</taxon>
        <taxon>Pseudomonadati</taxon>
        <taxon>Acidobacteriota</taxon>
        <taxon>Holophagae</taxon>
        <taxon>Thermotomaculales</taxon>
        <taxon>Thermotomaculaceae</taxon>
        <taxon>Thermotomaculum</taxon>
    </lineage>
</organism>
<dbReference type="InterPro" id="IPR052368">
    <property type="entry name" value="2-oxoacid_oxidoreductase"/>
</dbReference>
<dbReference type="InterPro" id="IPR029061">
    <property type="entry name" value="THDP-binding"/>
</dbReference>
<keyword evidence="5" id="KW-1185">Reference proteome</keyword>
<dbReference type="NCBIfam" id="NF005507">
    <property type="entry name" value="PRK07119.1"/>
    <property type="match status" value="1"/>
</dbReference>
<dbReference type="SUPFAM" id="SSF52922">
    <property type="entry name" value="TK C-terminal domain-like"/>
    <property type="match status" value="1"/>
</dbReference>
<sequence>MSDYQLMKGNYALAEAAIRANCEGYFAYPITPQSEVGEYMSIHMRKKGRVFLQAESEVAAINMLYGAAGAGFKVMTSSSSPGISLMTEGISYIAGAELPCVIVNVNRGGPGLGTIQPSQGDYFQATKGGGHGDYRLIVLAPSSVQEIADLTYLAFDLAWKYRNPSMILMDGALGQMMEKVKFNPYTEPERDISWATRGKTPDRDTNFITSLWIKPEEMEQVNLRLQAKYREIEENEVRYDAYNIEDAELILVAYGLSARIATKSMQLLRKKGYKVGLIKPITLWPYPYKILSELASNDRVKGFFVTELNSGQMVEDVKLGVNGKKEVGFYGRMGGMIYSPEEIVENILPFCEKIGIKGD</sequence>
<dbReference type="RefSeq" id="WP_201328480.1">
    <property type="nucleotide sequence ID" value="NZ_AP017470.1"/>
</dbReference>
<dbReference type="EC" id="1.2.7.3" evidence="4"/>
<dbReference type="GO" id="GO:0047553">
    <property type="term" value="F:2-oxoglutarate synthase activity"/>
    <property type="evidence" value="ECO:0007669"/>
    <property type="project" value="UniProtKB-EC"/>
</dbReference>
<protein>
    <submittedName>
        <fullName evidence="4">2-oxoglutarate ferredoxin oxidoreductase subunit alpha</fullName>
        <ecNumber evidence="4">1.2.7.3</ecNumber>
    </submittedName>
</protein>
<evidence type="ECO:0000259" key="3">
    <source>
        <dbReference type="Pfam" id="PF17147"/>
    </source>
</evidence>
<gene>
    <name evidence="4" type="ORF">TTHT_0553</name>
</gene>
<dbReference type="InterPro" id="IPR009014">
    <property type="entry name" value="Transketo_C/PFOR_II"/>
</dbReference>
<dbReference type="AlphaFoldDB" id="A0A7R6PGF8"/>
<evidence type="ECO:0000313" key="4">
    <source>
        <dbReference type="EMBL" id="BBB32139.1"/>
    </source>
</evidence>
<dbReference type="PANTHER" id="PTHR43088">
    <property type="entry name" value="SUBUNIT OF PYRUVATE:FLAVODOXIN OXIDOREDUCTASE-RELATED"/>
    <property type="match status" value="1"/>
</dbReference>
<dbReference type="Pfam" id="PF01855">
    <property type="entry name" value="POR_N"/>
    <property type="match status" value="1"/>
</dbReference>
<dbReference type="Proteomes" id="UP000595564">
    <property type="component" value="Chromosome"/>
</dbReference>
<dbReference type="InterPro" id="IPR002880">
    <property type="entry name" value="Pyrv_Fd/Flavodoxin_OxRdtase_N"/>
</dbReference>
<dbReference type="KEGG" id="thyd:TTHT_0553"/>
<evidence type="ECO:0000313" key="5">
    <source>
        <dbReference type="Proteomes" id="UP000595564"/>
    </source>
</evidence>
<dbReference type="InterPro" id="IPR033412">
    <property type="entry name" value="PFOR_II"/>
</dbReference>
<evidence type="ECO:0000259" key="2">
    <source>
        <dbReference type="Pfam" id="PF01855"/>
    </source>
</evidence>
<dbReference type="Gene3D" id="3.40.50.920">
    <property type="match status" value="1"/>
</dbReference>
<keyword evidence="1 4" id="KW-0560">Oxidoreductase</keyword>